<organism evidence="1 2">
    <name type="scientific">Salix udensis</name>
    <dbReference type="NCBI Taxonomy" id="889485"/>
    <lineage>
        <taxon>Eukaryota</taxon>
        <taxon>Viridiplantae</taxon>
        <taxon>Streptophyta</taxon>
        <taxon>Embryophyta</taxon>
        <taxon>Tracheophyta</taxon>
        <taxon>Spermatophyta</taxon>
        <taxon>Magnoliopsida</taxon>
        <taxon>eudicotyledons</taxon>
        <taxon>Gunneridae</taxon>
        <taxon>Pentapetalae</taxon>
        <taxon>rosids</taxon>
        <taxon>fabids</taxon>
        <taxon>Malpighiales</taxon>
        <taxon>Salicaceae</taxon>
        <taxon>Saliceae</taxon>
        <taxon>Salix</taxon>
    </lineage>
</organism>
<keyword evidence="2" id="KW-1185">Reference proteome</keyword>
<sequence length="25" mass="2862">MDSSIPDRADLMNMASCQTFTFHRS</sequence>
<protein>
    <submittedName>
        <fullName evidence="1">Uncharacterized protein</fullName>
    </submittedName>
</protein>
<dbReference type="AlphaFoldDB" id="A0AAD6KMH9"/>
<reference evidence="1 2" key="1">
    <citation type="journal article" date="2023" name="Int. J. Mol. Sci.">
        <title>De Novo Assembly and Annotation of 11 Diverse Shrub Willow (Salix) Genomes Reveals Novel Gene Organization in Sex-Linked Regions.</title>
        <authorList>
            <person name="Hyden B."/>
            <person name="Feng K."/>
            <person name="Yates T.B."/>
            <person name="Jawdy S."/>
            <person name="Cereghino C."/>
            <person name="Smart L.B."/>
            <person name="Muchero W."/>
        </authorList>
    </citation>
    <scope>NUCLEOTIDE SEQUENCE [LARGE SCALE GENOMIC DNA]</scope>
    <source>
        <tissue evidence="1">Shoot tip</tissue>
    </source>
</reference>
<evidence type="ECO:0000313" key="1">
    <source>
        <dbReference type="EMBL" id="KAJ6426242.1"/>
    </source>
</evidence>
<comment type="caution">
    <text evidence="1">The sequence shown here is derived from an EMBL/GenBank/DDBJ whole genome shotgun (WGS) entry which is preliminary data.</text>
</comment>
<dbReference type="EMBL" id="JAPFFJ010000006">
    <property type="protein sequence ID" value="KAJ6426242.1"/>
    <property type="molecule type" value="Genomic_DNA"/>
</dbReference>
<proteinExistence type="predicted"/>
<name>A0AAD6KMH9_9ROSI</name>
<evidence type="ECO:0000313" key="2">
    <source>
        <dbReference type="Proteomes" id="UP001162972"/>
    </source>
</evidence>
<gene>
    <name evidence="1" type="ORF">OIU84_026763</name>
</gene>
<dbReference type="Proteomes" id="UP001162972">
    <property type="component" value="Chromosome 16"/>
</dbReference>
<accession>A0AAD6KMH9</accession>